<feature type="compositionally biased region" description="Acidic residues" evidence="1">
    <location>
        <begin position="18"/>
        <end position="30"/>
    </location>
</feature>
<name>A0A249PAI0_9HYPH</name>
<dbReference type="Proteomes" id="UP000217211">
    <property type="component" value="Chromosome"/>
</dbReference>
<gene>
    <name evidence="2" type="ORF">SJ05684_c14660</name>
</gene>
<keyword evidence="3" id="KW-1185">Reference proteome</keyword>
<evidence type="ECO:0000313" key="3">
    <source>
        <dbReference type="Proteomes" id="UP000217211"/>
    </source>
</evidence>
<feature type="region of interest" description="Disordered" evidence="1">
    <location>
        <begin position="176"/>
        <end position="200"/>
    </location>
</feature>
<accession>A0A249PAI0</accession>
<protein>
    <submittedName>
        <fullName evidence="2">Uncharacterized protein</fullName>
    </submittedName>
</protein>
<dbReference type="KEGG" id="esj:SJ05684_c14660"/>
<evidence type="ECO:0000256" key="1">
    <source>
        <dbReference type="SAM" id="MobiDB-lite"/>
    </source>
</evidence>
<dbReference type="AlphaFoldDB" id="A0A249PAI0"/>
<dbReference type="EMBL" id="CP023067">
    <property type="protein sequence ID" value="ASY62913.1"/>
    <property type="molecule type" value="Genomic_DNA"/>
</dbReference>
<reference evidence="2 3" key="1">
    <citation type="submission" date="2017-08" db="EMBL/GenBank/DDBJ databases">
        <title>Multipartite genome sequences of Sinorhizobium species nodulating soybeans.</title>
        <authorList>
            <person name="Tian C.F."/>
        </authorList>
    </citation>
    <scope>NUCLEOTIDE SEQUENCE [LARGE SCALE GENOMIC DNA]</scope>
    <source>
        <strain evidence="2 3">CCBAU 05684</strain>
    </source>
</reference>
<proteinExistence type="predicted"/>
<sequence>MAFVELAPCTHPHQSDRQEDEEHASDDGDPLEPIGARFSPDKGGRQGRGWKNAGWREHRHHDRLREQYGVEGQGQHIQQRHPRHPGTDDLGRSGPGPLSKQAAQVTFETNVTRAAREKARDFSHGGRILRPKLNLCGRASPTRRSCVLLDVHATLCSGASAAGKHWRRISGGAKWPPAVEVATGTPERSRLQLSAHPRAL</sequence>
<evidence type="ECO:0000313" key="2">
    <source>
        <dbReference type="EMBL" id="ASY62913.1"/>
    </source>
</evidence>
<organism evidence="2 3">
    <name type="scientific">Sinorhizobium sojae CCBAU 05684</name>
    <dbReference type="NCBI Taxonomy" id="716928"/>
    <lineage>
        <taxon>Bacteria</taxon>
        <taxon>Pseudomonadati</taxon>
        <taxon>Pseudomonadota</taxon>
        <taxon>Alphaproteobacteria</taxon>
        <taxon>Hyphomicrobiales</taxon>
        <taxon>Rhizobiaceae</taxon>
        <taxon>Sinorhizobium/Ensifer group</taxon>
        <taxon>Sinorhizobium</taxon>
    </lineage>
</organism>
<feature type="region of interest" description="Disordered" evidence="1">
    <location>
        <begin position="1"/>
        <end position="101"/>
    </location>
</feature>